<evidence type="ECO:0000259" key="10">
    <source>
        <dbReference type="Pfam" id="PF13839"/>
    </source>
</evidence>
<evidence type="ECO:0000256" key="6">
    <source>
        <dbReference type="ARBA" id="ARBA00022989"/>
    </source>
</evidence>
<dbReference type="GO" id="GO:0016740">
    <property type="term" value="F:transferase activity"/>
    <property type="evidence" value="ECO:0007669"/>
    <property type="project" value="InterPro"/>
</dbReference>
<evidence type="ECO:0000313" key="13">
    <source>
        <dbReference type="Proteomes" id="UP001428341"/>
    </source>
</evidence>
<proteinExistence type="inferred from homology"/>
<dbReference type="InterPro" id="IPR002885">
    <property type="entry name" value="PPR_rpt"/>
</dbReference>
<keyword evidence="3 9" id="KW-0812">Transmembrane</keyword>
<feature type="repeat" description="PPR" evidence="8">
    <location>
        <begin position="795"/>
        <end position="829"/>
    </location>
</feature>
<evidence type="ECO:0000256" key="2">
    <source>
        <dbReference type="ARBA" id="ARBA00007727"/>
    </source>
</evidence>
<comment type="caution">
    <text evidence="12">The sequence shown here is derived from an EMBL/GenBank/DDBJ whole genome shotgun (WGS) entry which is preliminary data.</text>
</comment>
<feature type="repeat" description="PPR" evidence="8">
    <location>
        <begin position="763"/>
        <end position="793"/>
    </location>
</feature>
<dbReference type="Pfam" id="PF13839">
    <property type="entry name" value="PC-Esterase"/>
    <property type="match status" value="1"/>
</dbReference>
<dbReference type="Gene3D" id="1.25.40.10">
    <property type="entry name" value="Tetratricopeptide repeat domain"/>
    <property type="match status" value="8"/>
</dbReference>
<feature type="transmembrane region" description="Helical" evidence="9">
    <location>
        <begin position="1005"/>
        <end position="1023"/>
    </location>
</feature>
<dbReference type="FunFam" id="1.25.40.10:FF:000227">
    <property type="entry name" value="Pentatricopeptide repeat-containing protein At3g13880"/>
    <property type="match status" value="1"/>
</dbReference>
<evidence type="ECO:0000256" key="3">
    <source>
        <dbReference type="ARBA" id="ARBA00022692"/>
    </source>
</evidence>
<reference evidence="12 13" key="1">
    <citation type="submission" date="2024-05" db="EMBL/GenBank/DDBJ databases">
        <title>Haplotype-resolved chromosome-level genome assembly of Huyou (Citrus changshanensis).</title>
        <authorList>
            <person name="Miao C."/>
            <person name="Chen W."/>
            <person name="Wu Y."/>
            <person name="Wang L."/>
            <person name="Zhao S."/>
            <person name="Grierson D."/>
            <person name="Xu C."/>
            <person name="Chen K."/>
        </authorList>
    </citation>
    <scope>NUCLEOTIDE SEQUENCE [LARGE SCALE GENOMIC DNA]</scope>
    <source>
        <strain evidence="12">01-14</strain>
        <tissue evidence="12">Leaf</tissue>
    </source>
</reference>
<dbReference type="SUPFAM" id="SSF48452">
    <property type="entry name" value="TPR-like"/>
    <property type="match status" value="2"/>
</dbReference>
<evidence type="ECO:0008006" key="14">
    <source>
        <dbReference type="Google" id="ProtNLM"/>
    </source>
</evidence>
<dbReference type="NCBIfam" id="TIGR00756">
    <property type="entry name" value="PPR"/>
    <property type="match status" value="6"/>
</dbReference>
<evidence type="ECO:0000256" key="9">
    <source>
        <dbReference type="SAM" id="Phobius"/>
    </source>
</evidence>
<feature type="repeat" description="PPR" evidence="8">
    <location>
        <begin position="693"/>
        <end position="727"/>
    </location>
</feature>
<dbReference type="FunFam" id="1.25.40.10:FF:000073">
    <property type="entry name" value="Pentatricopeptide repeat-containing protein chloroplastic"/>
    <property type="match status" value="3"/>
</dbReference>
<dbReference type="InterPro" id="IPR011990">
    <property type="entry name" value="TPR-like_helical_dom_sf"/>
</dbReference>
<protein>
    <recommendedName>
        <fullName evidence="14">Trichome birefringence-like N-terminal domain-containing protein</fullName>
    </recommendedName>
</protein>
<dbReference type="InterPro" id="IPR026057">
    <property type="entry name" value="TBL_C"/>
</dbReference>
<dbReference type="GO" id="GO:0003729">
    <property type="term" value="F:mRNA binding"/>
    <property type="evidence" value="ECO:0007669"/>
    <property type="project" value="UniProtKB-ARBA"/>
</dbReference>
<feature type="transmembrane region" description="Helical" evidence="9">
    <location>
        <begin position="1044"/>
        <end position="1072"/>
    </location>
</feature>
<feature type="repeat" description="PPR" evidence="8">
    <location>
        <begin position="120"/>
        <end position="154"/>
    </location>
</feature>
<keyword evidence="7 9" id="KW-0472">Membrane</keyword>
<feature type="domain" description="Trichome birefringence-like N-terminal" evidence="11">
    <location>
        <begin position="1094"/>
        <end position="1146"/>
    </location>
</feature>
<name>A0AAP0QV44_9ROSI</name>
<comment type="subcellular location">
    <subcellularLocation>
        <location evidence="1">Membrane</location>
        <topology evidence="1">Single-pass membrane protein</topology>
    </subcellularLocation>
</comment>
<sequence length="1430" mass="160360">MRLRFLYISSPNPSPHSMLHYSSFSKLPSESTHLVSNPIYTHLLESCLQQCKQIKTRHMFDGSSQRLIRASITSRIIHAQSLKFGFGSKGLLGNAIVDLYAKCGIVNLAEKVFDRLEDRDILAWNSILSMYSKRGSFENVFKSFGLLCNRGGVPNEFTFAIVLSACSKSMDVSYGRQLHCHVIELGFESSSFCKGALIDMYAKLNNVSDARRVFDGAVDLDTVSWTSMIAGYVQAGLPEAAFELFEKMIKVGCVPDQVAFVTVINVCFNLGRLDEARELFAQMQNPNVVAWNVMISGHAKRGYDAEAVNYFKRMRKAGVKSSRSTLGSVLSGISRLAALDFGLIVHAEAIKQGLYSNVYVASSLINMYAKCEKMESAKKVFDSLDERNAVLWNALLGGYSQNCYAHEVVDLFFAMKSSGFHADDFTYTSILSSCACLEYLEMGRQLHAVIIKNKLATNLYVGNALVDMYAKSRALEEARKQFERIQNQDNVSWNAIIVGYVQEGDVFEAFNMFRRMNLVGIVPDDVSSASILSACANVQGLPQGEQVHCFSVKTSLETSNIYVGSSLIDMYVKCGFIGAAHKVLSCMPQRNVVSMNALIAGYAQNNVEDAVVLYRGMQAEGLSPNDITFTSLLDACDGPYKFHLGTQIHCLIVKRGLLFDDDFLHIALLSMYMNSKRNTDARLLFTEFPNPKSTVLWTAVISGHAQNDSNYEALHFYREMRSHNVLPDQATFVSVLRACAVLSSLRDGGEIHSLIFHTGYDLDEITGSALIDMYAKCGDVKRSAQVFDEMAERNYVISWNSMIVGFAKNGYAEDALKVFHEMKETQAMPDDVTFLGVLTACSHAGRVSEGRQIFETMVSCHGIQPRVDHCACMIDLLGRWGFLKEAEEFIEQLTFEPDSRIWTTLLGACGVHRDDIRGRLAAKKLIELEPENPSPYVQLSNIYAALGNWNEAGKTGTFGNLELQTSPHDGSVWVCTGDAIEILRPNCLGMALKSKELFQSRQLSFVFRNMVTGFSLSSLFGHFRSVYYEVFSFSNKLIKGHCKIWIFQPFYVLASGSLVTFLLAIMCAYLYLFPKFQPVTDSYETPKSSNSVGSCNVFEGKWIQDETYPLYNASDCPFAERGFNCLANGRKDRRYTKWRWKPNNCEIPSFNAREILEKLGGKRIAFVGDSLSRTQWESMICLLMTGVEDKRSVYEINGNKITKRIRFLGVRFSSFNLRIDFYRSVFLVQPGPVPRHAPKRVKSTLKLDQMDHISKEWTDTDVLIFNSGHWWTRTKLFEMGCYFQVGGSLKLGMPTTTAFKAALNTWASWVDTSINTNRTSVFFRTFEASHWSGRNRNSCKVSRRPSLNTKGKDRSSISDTIIDVVKKTAAPVTVLHVTPMGAFRGDAHVGSWSDNPSVPDCSHWCLPGVPDMWNEILFSYLLSKNGTYLQ</sequence>
<dbReference type="InterPro" id="IPR046960">
    <property type="entry name" value="PPR_At4g14850-like_plant"/>
</dbReference>
<feature type="repeat" description="PPR" evidence="8">
    <location>
        <begin position="256"/>
        <end position="286"/>
    </location>
</feature>
<dbReference type="Proteomes" id="UP001428341">
    <property type="component" value="Unassembled WGS sequence"/>
</dbReference>
<feature type="repeat" description="PPR" evidence="8">
    <location>
        <begin position="388"/>
        <end position="422"/>
    </location>
</feature>
<dbReference type="InterPro" id="IPR046848">
    <property type="entry name" value="E_motif"/>
</dbReference>
<feature type="repeat" description="PPR" evidence="8">
    <location>
        <begin position="221"/>
        <end position="255"/>
    </location>
</feature>
<dbReference type="EMBL" id="JBCGBO010000003">
    <property type="protein sequence ID" value="KAK9216316.1"/>
    <property type="molecule type" value="Genomic_DNA"/>
</dbReference>
<keyword evidence="5" id="KW-0735">Signal-anchor</keyword>
<comment type="similarity">
    <text evidence="2">Belongs to the PC-esterase family. TBL subfamily.</text>
</comment>
<evidence type="ECO:0000259" key="11">
    <source>
        <dbReference type="Pfam" id="PF14416"/>
    </source>
</evidence>
<dbReference type="Pfam" id="PF20431">
    <property type="entry name" value="E_motif"/>
    <property type="match status" value="1"/>
</dbReference>
<organism evidence="12 13">
    <name type="scientific">Citrus x changshan-huyou</name>
    <dbReference type="NCBI Taxonomy" id="2935761"/>
    <lineage>
        <taxon>Eukaryota</taxon>
        <taxon>Viridiplantae</taxon>
        <taxon>Streptophyta</taxon>
        <taxon>Embryophyta</taxon>
        <taxon>Tracheophyta</taxon>
        <taxon>Spermatophyta</taxon>
        <taxon>Magnoliopsida</taxon>
        <taxon>eudicotyledons</taxon>
        <taxon>Gunneridae</taxon>
        <taxon>Pentapetalae</taxon>
        <taxon>rosids</taxon>
        <taxon>malvids</taxon>
        <taxon>Sapindales</taxon>
        <taxon>Rutaceae</taxon>
        <taxon>Aurantioideae</taxon>
        <taxon>Citrus</taxon>
    </lineage>
</organism>
<gene>
    <name evidence="12" type="ORF">WN944_008325</name>
</gene>
<evidence type="ECO:0000256" key="1">
    <source>
        <dbReference type="ARBA" id="ARBA00004167"/>
    </source>
</evidence>
<dbReference type="PANTHER" id="PTHR47926:SF441">
    <property type="entry name" value="PENTATRICOPEPTIDE REPEAT-CONTAINING PROTEIN"/>
    <property type="match status" value="1"/>
</dbReference>
<feature type="repeat" description="PPR" evidence="8">
    <location>
        <begin position="287"/>
        <end position="321"/>
    </location>
</feature>
<dbReference type="GO" id="GO:0009451">
    <property type="term" value="P:RNA modification"/>
    <property type="evidence" value="ECO:0007669"/>
    <property type="project" value="InterPro"/>
</dbReference>
<feature type="repeat" description="PPR" evidence="8">
    <location>
        <begin position="489"/>
        <end position="523"/>
    </location>
</feature>
<keyword evidence="4" id="KW-0677">Repeat</keyword>
<evidence type="ECO:0000256" key="8">
    <source>
        <dbReference type="PROSITE-ProRule" id="PRU00708"/>
    </source>
</evidence>
<dbReference type="Pfam" id="PF13041">
    <property type="entry name" value="PPR_2"/>
    <property type="match status" value="8"/>
</dbReference>
<evidence type="ECO:0000256" key="4">
    <source>
        <dbReference type="ARBA" id="ARBA00022737"/>
    </source>
</evidence>
<dbReference type="Pfam" id="PF01535">
    <property type="entry name" value="PPR"/>
    <property type="match status" value="2"/>
</dbReference>
<evidence type="ECO:0000256" key="5">
    <source>
        <dbReference type="ARBA" id="ARBA00022968"/>
    </source>
</evidence>
<dbReference type="FunFam" id="1.25.40.10:FF:000090">
    <property type="entry name" value="Pentatricopeptide repeat-containing protein, chloroplastic"/>
    <property type="match status" value="1"/>
</dbReference>
<evidence type="ECO:0000256" key="7">
    <source>
        <dbReference type="ARBA" id="ARBA00023136"/>
    </source>
</evidence>
<dbReference type="Pfam" id="PF14416">
    <property type="entry name" value="PMR5N"/>
    <property type="match status" value="1"/>
</dbReference>
<dbReference type="PANTHER" id="PTHR47926">
    <property type="entry name" value="PENTATRICOPEPTIDE REPEAT-CONTAINING PROTEIN"/>
    <property type="match status" value="1"/>
</dbReference>
<evidence type="ECO:0000313" key="12">
    <source>
        <dbReference type="EMBL" id="KAK9216316.1"/>
    </source>
</evidence>
<dbReference type="GO" id="GO:0016020">
    <property type="term" value="C:membrane"/>
    <property type="evidence" value="ECO:0007669"/>
    <property type="project" value="UniProtKB-SubCell"/>
</dbReference>
<feature type="domain" description="Trichome birefringence-like C-terminal" evidence="10">
    <location>
        <begin position="1147"/>
        <end position="1419"/>
    </location>
</feature>
<keyword evidence="13" id="KW-1185">Reference proteome</keyword>
<dbReference type="InterPro" id="IPR025846">
    <property type="entry name" value="TBL_N"/>
</dbReference>
<dbReference type="PROSITE" id="PS51375">
    <property type="entry name" value="PPR"/>
    <property type="match status" value="9"/>
</dbReference>
<accession>A0AAP0QV44</accession>
<keyword evidence="6 9" id="KW-1133">Transmembrane helix</keyword>